<gene>
    <name evidence="2" type="ORF">SDC9_18199</name>
</gene>
<dbReference type="EMBL" id="VSSQ01000066">
    <property type="protein sequence ID" value="MPL72414.1"/>
    <property type="molecule type" value="Genomic_DNA"/>
</dbReference>
<dbReference type="Pfam" id="PF05893">
    <property type="entry name" value="LuxC"/>
    <property type="match status" value="1"/>
</dbReference>
<dbReference type="GO" id="GO:0003995">
    <property type="term" value="F:acyl-CoA dehydrogenase activity"/>
    <property type="evidence" value="ECO:0007669"/>
    <property type="project" value="InterPro"/>
</dbReference>
<dbReference type="AlphaFoldDB" id="A0A644TZN7"/>
<comment type="caution">
    <text evidence="2">The sequence shown here is derived from an EMBL/GenBank/DDBJ whole genome shotgun (WGS) entry which is preliminary data.</text>
</comment>
<organism evidence="2">
    <name type="scientific">bioreactor metagenome</name>
    <dbReference type="NCBI Taxonomy" id="1076179"/>
    <lineage>
        <taxon>unclassified sequences</taxon>
        <taxon>metagenomes</taxon>
        <taxon>ecological metagenomes</taxon>
    </lineage>
</organism>
<reference evidence="2" key="1">
    <citation type="submission" date="2019-08" db="EMBL/GenBank/DDBJ databases">
        <authorList>
            <person name="Kucharzyk K."/>
            <person name="Murdoch R.W."/>
            <person name="Higgins S."/>
            <person name="Loffler F."/>
        </authorList>
    </citation>
    <scope>NUCLEOTIDE SEQUENCE</scope>
</reference>
<dbReference type="InterPro" id="IPR008670">
    <property type="entry name" value="CoA_reduct_LuxC"/>
</dbReference>
<proteinExistence type="predicted"/>
<evidence type="ECO:0000313" key="2">
    <source>
        <dbReference type="EMBL" id="MPL72414.1"/>
    </source>
</evidence>
<protein>
    <recommendedName>
        <fullName evidence="3">Acyl-CoA reductase</fullName>
    </recommendedName>
</protein>
<dbReference type="GO" id="GO:0008218">
    <property type="term" value="P:bioluminescence"/>
    <property type="evidence" value="ECO:0007669"/>
    <property type="project" value="InterPro"/>
</dbReference>
<name>A0A644TZN7_9ZZZZ</name>
<accession>A0A644TZN7</accession>
<evidence type="ECO:0000256" key="1">
    <source>
        <dbReference type="ARBA" id="ARBA00022857"/>
    </source>
</evidence>
<keyword evidence="1" id="KW-0521">NADP</keyword>
<evidence type="ECO:0008006" key="3">
    <source>
        <dbReference type="Google" id="ProtNLM"/>
    </source>
</evidence>
<sequence>MYREVFIRDMSQLGIRVSNELKNSPVLSSLNSVIESAYRDNPYFTPEMQRVALNSIANKMLKGRFLTEWLQKYDLHIHDKDLLVGIIMAGNIPAVGFHDLLAGLAAGFKCDVKLSKKDKYIIPYLVKILIEINPFWKEKIHIKESLSLEIDALLASGSDNTMKIIGESFTGIPSLLRGTRSSIGIISGYETVNDIDSLCDDIFLYYGMGCRNITKLFVPQGYNLSMFLNSSQRYAGLTNNHDYSSLYRYHKAMLTMSGEEFTDGGFFLISTNCTFPPPVSVIALEYYKDYSQIENFIELNKDKIQIVESLEGHDFLRPGESQVPGPADYADGSDTVKFLLSVAQK</sequence>